<name>A0A426XKA3_ENSVE</name>
<gene>
    <name evidence="1" type="ORF">B296_00056712</name>
</gene>
<proteinExistence type="predicted"/>
<feature type="non-terminal residue" evidence="1">
    <location>
        <position position="1"/>
    </location>
</feature>
<protein>
    <submittedName>
        <fullName evidence="1">Uncharacterized protein</fullName>
    </submittedName>
</protein>
<evidence type="ECO:0000313" key="2">
    <source>
        <dbReference type="Proteomes" id="UP000287651"/>
    </source>
</evidence>
<dbReference type="Proteomes" id="UP000287651">
    <property type="component" value="Unassembled WGS sequence"/>
</dbReference>
<sequence>IIVSKGSLIDRVVGVGVKRSSFDVSVSSLFIRVRGYCSSVGCCVCPDTPLVANCQGSGGTGRGLVWHVGSTTSPLMVTEGCISGTIKGGQEMRLGDDWTDDGRERRLGRDWTDGGREIRLGHDWTDDGREMRLGRDWTDGDREMRLGRDWTDGG</sequence>
<dbReference type="AlphaFoldDB" id="A0A426XKA3"/>
<evidence type="ECO:0000313" key="1">
    <source>
        <dbReference type="EMBL" id="RRT39880.1"/>
    </source>
</evidence>
<dbReference type="EMBL" id="AMZH03019807">
    <property type="protein sequence ID" value="RRT39880.1"/>
    <property type="molecule type" value="Genomic_DNA"/>
</dbReference>
<reference evidence="1 2" key="1">
    <citation type="journal article" date="2014" name="Agronomy (Basel)">
        <title>A Draft Genome Sequence for Ensete ventricosum, the Drought-Tolerant Tree Against Hunger.</title>
        <authorList>
            <person name="Harrison J."/>
            <person name="Moore K.A."/>
            <person name="Paszkiewicz K."/>
            <person name="Jones T."/>
            <person name="Grant M."/>
            <person name="Ambacheew D."/>
            <person name="Muzemil S."/>
            <person name="Studholme D.J."/>
        </authorList>
    </citation>
    <scope>NUCLEOTIDE SEQUENCE [LARGE SCALE GENOMIC DNA]</scope>
</reference>
<accession>A0A426XKA3</accession>
<comment type="caution">
    <text evidence="1">The sequence shown here is derived from an EMBL/GenBank/DDBJ whole genome shotgun (WGS) entry which is preliminary data.</text>
</comment>
<organism evidence="1 2">
    <name type="scientific">Ensete ventricosum</name>
    <name type="common">Abyssinian banana</name>
    <name type="synonym">Musa ensete</name>
    <dbReference type="NCBI Taxonomy" id="4639"/>
    <lineage>
        <taxon>Eukaryota</taxon>
        <taxon>Viridiplantae</taxon>
        <taxon>Streptophyta</taxon>
        <taxon>Embryophyta</taxon>
        <taxon>Tracheophyta</taxon>
        <taxon>Spermatophyta</taxon>
        <taxon>Magnoliopsida</taxon>
        <taxon>Liliopsida</taxon>
        <taxon>Zingiberales</taxon>
        <taxon>Musaceae</taxon>
        <taxon>Ensete</taxon>
    </lineage>
</organism>